<gene>
    <name evidence="1" type="ORF">MSL71_11140</name>
</gene>
<keyword evidence="2" id="KW-1185">Reference proteome</keyword>
<sequence>MDNTGIDKWNQMHPVKTPVSVGRKTATVTRSGAFVSGKGKSMVWLEGFAFPVELTKVRAL</sequence>
<accession>A0A4U8YK60</accession>
<evidence type="ECO:0000313" key="2">
    <source>
        <dbReference type="Proteomes" id="UP000507962"/>
    </source>
</evidence>
<protein>
    <submittedName>
        <fullName evidence="1">Uncharacterized protein</fullName>
    </submittedName>
</protein>
<reference evidence="1 2" key="1">
    <citation type="submission" date="2019-03" db="EMBL/GenBank/DDBJ databases">
        <authorList>
            <person name="Nijsse B."/>
        </authorList>
    </citation>
    <scope>NUCLEOTIDE SEQUENCE [LARGE SCALE GENOMIC DNA]</scope>
    <source>
        <strain evidence="1">Desulfoluna butyratoxydans MSL71</strain>
    </source>
</reference>
<proteinExistence type="predicted"/>
<dbReference type="EMBL" id="CAADHO010000002">
    <property type="protein sequence ID" value="VFQ43479.1"/>
    <property type="molecule type" value="Genomic_DNA"/>
</dbReference>
<evidence type="ECO:0000313" key="1">
    <source>
        <dbReference type="EMBL" id="VFQ43479.1"/>
    </source>
</evidence>
<name>A0A4U8YK60_9BACT</name>
<dbReference type="AlphaFoldDB" id="A0A4U8YK60"/>
<dbReference type="Proteomes" id="UP000507962">
    <property type="component" value="Unassembled WGS sequence"/>
</dbReference>
<organism evidence="1 2">
    <name type="scientific">Desulfoluna butyratoxydans</name>
    <dbReference type="NCBI Taxonomy" id="231438"/>
    <lineage>
        <taxon>Bacteria</taxon>
        <taxon>Pseudomonadati</taxon>
        <taxon>Thermodesulfobacteriota</taxon>
        <taxon>Desulfobacteria</taxon>
        <taxon>Desulfobacterales</taxon>
        <taxon>Desulfolunaceae</taxon>
        <taxon>Desulfoluna</taxon>
    </lineage>
</organism>